<name>A0ACB0JQ32_TRIPR</name>
<protein>
    <submittedName>
        <fullName evidence="1">Uncharacterized protein</fullName>
    </submittedName>
</protein>
<dbReference type="Proteomes" id="UP001177021">
    <property type="component" value="Unassembled WGS sequence"/>
</dbReference>
<sequence length="518" mass="57479">MGTPPPPPDTMAELVRQVASLTTQFDAMRKHIEDTAASSHSSPNFHNRPRLKLDVPRFNGTDTHGWIFKISQFFDYHQTPEEERITIASFYLDGAALAWYQWMYRNRQIASWAQFLEKLETRFAPTAFDDPRGNLFKLTQSTTVSAYLTEFEALANRLEGLSDVDLLSCFISGLKSDVRREVVAQQPTSISQAAGLARLQEEKLQDIARASRPTSSWQPPSVARPIQKAPEVTSPAKNTSGLLPTPPAKPRFRHLSGPELDEQREKGLCFNCDKKWPKQHKCGARVFVMLADNDDSFSTTAAEELLTDSIDPSGVLTPQSEVQAAQLSLFALSGVPAADTIRILGYIQDSIAEVLGLPHESIKPFKVLVGSGQELLCSQICPAVSITLQQHTFTTDLYRLGLRGADIILGAQWLKQIGPILMNYATLSLAFFYKDQCIELKGESPAPTMGFHYFQKAARFDSSAQFFSLSIIEPPPDPNSNSTNPTTEPLEPPFQTLIAKHSHLFSDPSTLPPLMDTI</sequence>
<keyword evidence="2" id="KW-1185">Reference proteome</keyword>
<proteinExistence type="predicted"/>
<comment type="caution">
    <text evidence="1">The sequence shown here is derived from an EMBL/GenBank/DDBJ whole genome shotgun (WGS) entry which is preliminary data.</text>
</comment>
<gene>
    <name evidence="1" type="ORF">MILVUS5_LOCUS14567</name>
</gene>
<accession>A0ACB0JQ32</accession>
<dbReference type="EMBL" id="CASHSV030000109">
    <property type="protein sequence ID" value="CAJ2645714.1"/>
    <property type="molecule type" value="Genomic_DNA"/>
</dbReference>
<evidence type="ECO:0000313" key="1">
    <source>
        <dbReference type="EMBL" id="CAJ2645714.1"/>
    </source>
</evidence>
<evidence type="ECO:0000313" key="2">
    <source>
        <dbReference type="Proteomes" id="UP001177021"/>
    </source>
</evidence>
<organism evidence="1 2">
    <name type="scientific">Trifolium pratense</name>
    <name type="common">Red clover</name>
    <dbReference type="NCBI Taxonomy" id="57577"/>
    <lineage>
        <taxon>Eukaryota</taxon>
        <taxon>Viridiplantae</taxon>
        <taxon>Streptophyta</taxon>
        <taxon>Embryophyta</taxon>
        <taxon>Tracheophyta</taxon>
        <taxon>Spermatophyta</taxon>
        <taxon>Magnoliopsida</taxon>
        <taxon>eudicotyledons</taxon>
        <taxon>Gunneridae</taxon>
        <taxon>Pentapetalae</taxon>
        <taxon>rosids</taxon>
        <taxon>fabids</taxon>
        <taxon>Fabales</taxon>
        <taxon>Fabaceae</taxon>
        <taxon>Papilionoideae</taxon>
        <taxon>50 kb inversion clade</taxon>
        <taxon>NPAAA clade</taxon>
        <taxon>Hologalegina</taxon>
        <taxon>IRL clade</taxon>
        <taxon>Trifolieae</taxon>
        <taxon>Trifolium</taxon>
    </lineage>
</organism>
<reference evidence="1" key="1">
    <citation type="submission" date="2023-10" db="EMBL/GenBank/DDBJ databases">
        <authorList>
            <person name="Rodriguez Cubillos JULIANA M."/>
            <person name="De Vega J."/>
        </authorList>
    </citation>
    <scope>NUCLEOTIDE SEQUENCE</scope>
</reference>